<dbReference type="Proteomes" id="UP000283683">
    <property type="component" value="Unassembled WGS sequence"/>
</dbReference>
<keyword evidence="1" id="KW-0472">Membrane</keyword>
<feature type="transmembrane region" description="Helical" evidence="1">
    <location>
        <begin position="607"/>
        <end position="624"/>
    </location>
</feature>
<name>A0A413DRA7_9FIRM</name>
<reference evidence="2 3" key="1">
    <citation type="submission" date="2018-08" db="EMBL/GenBank/DDBJ databases">
        <title>A genome reference for cultivated species of the human gut microbiota.</title>
        <authorList>
            <person name="Zou Y."/>
            <person name="Xue W."/>
            <person name="Luo G."/>
        </authorList>
    </citation>
    <scope>NUCLEOTIDE SEQUENCE [LARGE SCALE GENOMIC DNA]</scope>
    <source>
        <strain evidence="2 3">AF06-19</strain>
    </source>
</reference>
<comment type="caution">
    <text evidence="2">The sequence shown here is derived from an EMBL/GenBank/DDBJ whole genome shotgun (WGS) entry which is preliminary data.</text>
</comment>
<gene>
    <name evidence="2" type="ORF">DWV45_03250</name>
</gene>
<evidence type="ECO:0000256" key="1">
    <source>
        <dbReference type="SAM" id="Phobius"/>
    </source>
</evidence>
<dbReference type="RefSeq" id="WP_118326366.1">
    <property type="nucleotide sequence ID" value="NZ_QSAZ01000002.1"/>
</dbReference>
<dbReference type="EMBL" id="QSAZ01000002">
    <property type="protein sequence ID" value="RGW89176.1"/>
    <property type="molecule type" value="Genomic_DNA"/>
</dbReference>
<dbReference type="AlphaFoldDB" id="A0A413DRA7"/>
<sequence length="643" mass="74776">MEEKYFDVYALFKMQCANGNVLEAYYPFMANIILENNMEEINEDLIKKVFEERYKINISVLFIRQVLGVGIENKSIVKKYGKYIADNAELKKYKIGKSDFNKSWNTLKSLFQKYYYSITQESISDEIFDRLVFSLIDTHSIKFIIDSEWTGDDKVDDYEYYWYSFIKELSQSNQKVFDFLAYLSASSTYREALFVSQPQEVKYENLNIYLDSPMIFALLGMDSVERCEAYQELLNEIKKKGCNIQILDNNFEEVQGIIERASNWASSSAYDISKANKVAKYFHDSGKSRADMIEYSEGLEDRLNELGIIVKETSYDTLSNSFQEDEEKLFEMVSKKYSEHNMSFSQEKEETIRCDVKSIIMIYRERKGKTFTRINTCTDLMLTINAALANVCKNYEQTRCSTTGHIPACVSADLFGSILWLNSPLESVEYQKKKILADCYSALRPNKALLRKYVESVETAWKTGEIDEKKYLFMRSHAVVSDALMNVTKGDYAKFNDHTYIDVYEEIQAIARKELADEKNAHGLTQLELKSANENLEQKSNDVVRITNQFNEYKLQQERKNQERFDKKCLKFGTCVSWFICIIPYFFTVVIAEFIKAKYTNKLTIKNLIIIAAIAVIAILVTVLRSHLVRLFTIIGHKILKED</sequence>
<evidence type="ECO:0000313" key="3">
    <source>
        <dbReference type="Proteomes" id="UP000283683"/>
    </source>
</evidence>
<proteinExistence type="predicted"/>
<organism evidence="2 3">
    <name type="scientific">Agathobacter rectalis</name>
    <dbReference type="NCBI Taxonomy" id="39491"/>
    <lineage>
        <taxon>Bacteria</taxon>
        <taxon>Bacillati</taxon>
        <taxon>Bacillota</taxon>
        <taxon>Clostridia</taxon>
        <taxon>Lachnospirales</taxon>
        <taxon>Lachnospiraceae</taxon>
        <taxon>Agathobacter</taxon>
    </lineage>
</organism>
<feature type="transmembrane region" description="Helical" evidence="1">
    <location>
        <begin position="576"/>
        <end position="595"/>
    </location>
</feature>
<keyword evidence="1" id="KW-1133">Transmembrane helix</keyword>
<accession>A0A413DRA7</accession>
<protein>
    <submittedName>
        <fullName evidence="2">Uncharacterized protein</fullName>
    </submittedName>
</protein>
<keyword evidence="1" id="KW-0812">Transmembrane</keyword>
<evidence type="ECO:0000313" key="2">
    <source>
        <dbReference type="EMBL" id="RGW89176.1"/>
    </source>
</evidence>